<dbReference type="Proteomes" id="UP000274082">
    <property type="component" value="Chromosome 29"/>
</dbReference>
<reference evidence="7" key="6">
    <citation type="submission" date="2019-02" db="EMBL/GenBank/DDBJ databases">
        <title>FDA dAtabase for Regulatory Grade micrObial Sequences (FDA-ARGOS): Supporting development and validation of Infectious Disease Dx tests.</title>
        <authorList>
            <person name="Duncan R."/>
            <person name="Fisher C."/>
            <person name="Tallon L."/>
            <person name="Sadzewicz L."/>
            <person name="Sengamalay N."/>
            <person name="Ott S."/>
            <person name="Godinez A."/>
            <person name="Nagaraj S."/>
            <person name="Vavikolanu K."/>
            <person name="Nadendla S."/>
            <person name="Aluvathingal J."/>
            <person name="Sichtig H."/>
        </authorList>
    </citation>
    <scope>NUCLEOTIDE SEQUENCE [LARGE SCALE GENOMIC DNA]</scope>
    <source>
        <strain evidence="7">FDAARGOS_361</strain>
    </source>
</reference>
<reference evidence="5" key="3">
    <citation type="submission" date="2011-02" db="EMBL/GenBank/DDBJ databases">
        <title>Whole genome sequencing of Leishmania donovani clinical lines reveals dynamic variation related to drug resistance.</title>
        <authorList>
            <person name="Downing T."/>
            <person name="Imamura H."/>
            <person name="Sanders M."/>
            <person name="Decuypere S."/>
            <person name="Hertz-Fowler C."/>
            <person name="Clark T.G."/>
            <person name="Rijal S."/>
            <person name="Sundar S."/>
            <person name="Quail M.A."/>
            <person name="De Doncker S."/>
            <person name="Maes I."/>
            <person name="Vanaerschot M."/>
            <person name="Stark O."/>
            <person name="Schonian G."/>
            <person name="Dujardin J.C."/>
            <person name="Berriman M."/>
        </authorList>
    </citation>
    <scope>NUCLEOTIDE SEQUENCE [LARGE SCALE GENOMIC DNA]</scope>
    <source>
        <strain evidence="5">BPK282A1</strain>
    </source>
</reference>
<dbReference type="VEuPathDB" id="TriTrypDB:LdCL_290026300"/>
<reference evidence="3 5" key="1">
    <citation type="journal article" date="2011" name="Genome Res.">
        <title>Whole genome sequencing of multiple Leishmania donovani clinical isolates provides insights into population structure and mechanisms of drug resistance.</title>
        <authorList>
            <person name="Downing T."/>
            <person name="Imamura H."/>
            <person name="Decuypere S."/>
            <person name="Clark T.G."/>
            <person name="Coombs G.H."/>
            <person name="Cotton J.A."/>
            <person name="Hilley J.D."/>
            <person name="de Doncker S."/>
            <person name="Maes I."/>
            <person name="Mottram J.C."/>
            <person name="Quail M.A."/>
            <person name="Rijal S."/>
            <person name="Sanders M."/>
            <person name="Schonian G."/>
            <person name="Stark O."/>
            <person name="Sundar S."/>
            <person name="Vanaerschot M."/>
            <person name="Hertz-Fowler C."/>
            <person name="Dujardin J.C."/>
            <person name="Berriman M."/>
        </authorList>
    </citation>
    <scope>NUCLEOTIDE SEQUENCE [LARGE SCALE GENOMIC DNA]</scope>
    <source>
        <strain evidence="3 5">BPK282A1</strain>
    </source>
</reference>
<dbReference type="EMBL" id="FR799616">
    <property type="protein sequence ID" value="CBZ35929.1"/>
    <property type="molecule type" value="Genomic_DNA"/>
</dbReference>
<reference evidence="3" key="2">
    <citation type="submission" date="2011-01" db="EMBL/GenBank/DDBJ databases">
        <authorList>
            <person name="Zhao B.P."/>
            <person name="Ren Z.A."/>
            <person name="Li C.D."/>
        </authorList>
    </citation>
    <scope>NUCLEOTIDE SEQUENCE</scope>
    <source>
        <strain evidence="3">BPK282A1</strain>
    </source>
</reference>
<dbReference type="OrthoDB" id="262706at2759"/>
<evidence type="ECO:0000313" key="7">
    <source>
        <dbReference type="Proteomes" id="UP000318447"/>
    </source>
</evidence>
<dbReference type="EMBL" id="CP029528">
    <property type="protein sequence ID" value="AYU80697.1"/>
    <property type="molecule type" value="Genomic_DNA"/>
</dbReference>
<name>A0A3Q8IBJ9_LEIDO</name>
<accession>E9BL01</accession>
<proteinExistence type="predicted"/>
<dbReference type="AlphaFoldDB" id="A0A3Q8IBJ9"/>
<evidence type="ECO:0000313" key="4">
    <source>
        <dbReference type="EMBL" id="TPP52831.1"/>
    </source>
</evidence>
<dbReference type="KEGG" id="ldo:LDBPK_292040"/>
<organism evidence="2 6">
    <name type="scientific">Leishmania donovani</name>
    <dbReference type="NCBI Taxonomy" id="5661"/>
    <lineage>
        <taxon>Eukaryota</taxon>
        <taxon>Discoba</taxon>
        <taxon>Euglenozoa</taxon>
        <taxon>Kinetoplastea</taxon>
        <taxon>Metakinetoplastina</taxon>
        <taxon>Trypanosomatida</taxon>
        <taxon>Trypanosomatidae</taxon>
        <taxon>Leishmaniinae</taxon>
        <taxon>Leishmania</taxon>
    </lineage>
</organism>
<reference evidence="4" key="5">
    <citation type="submission" date="2019-02" db="EMBL/GenBank/DDBJ databases">
        <title>FDA dAtabase for Regulatory Grade micrObial Sequences (FDA-ARGOS): Supporting development and validation of Infectious Disease Dx tests.</title>
        <authorList>
            <person name="Duncan R."/>
            <person name="Fisher C."/>
            <person name="Tallon L.J."/>
            <person name="Sadzewicz L."/>
            <person name="Sengamalay N."/>
            <person name="Ott S."/>
            <person name="Godinez A."/>
            <person name="Nagaraj S."/>
            <person name="Nadendla S."/>
            <person name="Sichtig H."/>
        </authorList>
    </citation>
    <scope>NUCLEOTIDE SEQUENCE</scope>
    <source>
        <strain evidence="4">FDAARGOS_361</strain>
    </source>
</reference>
<gene>
    <name evidence="4" type="ORF">CGC21_28530</name>
    <name evidence="3" type="ORF">LDBPK_292040</name>
    <name evidence="2" type="ORF">LdCL_290026300</name>
</gene>
<evidence type="ECO:0000313" key="5">
    <source>
        <dbReference type="Proteomes" id="UP000008980"/>
    </source>
</evidence>
<dbReference type="VEuPathDB" id="TriTrypDB:LdBPK_292040.1"/>
<dbReference type="EMBL" id="RHLC01000014">
    <property type="protein sequence ID" value="TPP52831.1"/>
    <property type="molecule type" value="Genomic_DNA"/>
</dbReference>
<evidence type="ECO:0000313" key="3">
    <source>
        <dbReference type="EMBL" id="CBZ35929.1"/>
    </source>
</evidence>
<sequence>MSSTTVAKASPDIQTVHICVQDVRVHEVQMPHQPRFTVEAAGTWRCEEASISVTRRVALHTPEEQARQQRTPLGAHKAGTVHIVVEGRVLSPAAHDTSATSSSISSRADAAVFPVPLYAARVSYQRPNRYKEHWSLCIVEGPQNPTALSRPQFYCGARRHSRSRGLERSGDKPTRVLFIDVAALTPDARASLRCTSTEEISIPTALYFRCASASSSLPTSASTKNNGKLQVRHGPGHSAWDGSQQRRRRVILLPPTAAGKTFELVCISVKRGRDE</sequence>
<accession>A0A3Q8IBJ9</accession>
<dbReference type="Proteomes" id="UP000008980">
    <property type="component" value="Chromosome 29"/>
</dbReference>
<dbReference type="Proteomes" id="UP000318447">
    <property type="component" value="Unassembled WGS sequence"/>
</dbReference>
<protein>
    <submittedName>
        <fullName evidence="2">Uncharacterized protein</fullName>
    </submittedName>
</protein>
<dbReference type="VEuPathDB" id="TriTrypDB:LDHU3_29.2910"/>
<keyword evidence="6" id="KW-1185">Reference proteome</keyword>
<evidence type="ECO:0000256" key="1">
    <source>
        <dbReference type="SAM" id="MobiDB-lite"/>
    </source>
</evidence>
<dbReference type="GeneID" id="13385325"/>
<evidence type="ECO:0000313" key="6">
    <source>
        <dbReference type="Proteomes" id="UP000274082"/>
    </source>
</evidence>
<feature type="region of interest" description="Disordered" evidence="1">
    <location>
        <begin position="216"/>
        <end position="246"/>
    </location>
</feature>
<evidence type="ECO:0000313" key="2">
    <source>
        <dbReference type="EMBL" id="AYU80697.1"/>
    </source>
</evidence>
<dbReference type="OMA" id="CIVEGPQ"/>
<dbReference type="RefSeq" id="XP_003862622.1">
    <property type="nucleotide sequence ID" value="XM_003862574.1"/>
</dbReference>
<reference evidence="2 6" key="4">
    <citation type="journal article" date="2018" name="Sci. Rep.">
        <title>A complete Leishmania donovani reference genome identifies novel genetic variations associated with virulence.</title>
        <authorList>
            <person name="Lypaczewski P."/>
            <person name="Hoshizaki J."/>
            <person name="Zhang W.-W."/>
            <person name="McCall L.-I."/>
            <person name="Torcivia-Rodriguez J."/>
            <person name="Simonyan V."/>
            <person name="Kaur A."/>
            <person name="Dewar K."/>
            <person name="Matlashewski G."/>
        </authorList>
    </citation>
    <scope>NUCLEOTIDE SEQUENCE [LARGE SCALE GENOMIC DNA]</scope>
    <source>
        <strain evidence="2 6">LdCL</strain>
    </source>
</reference>